<evidence type="ECO:0000259" key="1">
    <source>
        <dbReference type="Pfam" id="PF01248"/>
    </source>
</evidence>
<dbReference type="InterPro" id="IPR004038">
    <property type="entry name" value="Ribosomal_eL8/eL30/eS12/Gad45"/>
</dbReference>
<evidence type="ECO:0000313" key="2">
    <source>
        <dbReference type="EMBL" id="CRZ10960.1"/>
    </source>
</evidence>
<dbReference type="Gene3D" id="3.30.1330.30">
    <property type="match status" value="1"/>
</dbReference>
<dbReference type="PANTHER" id="PTHR46948:SF1">
    <property type="entry name" value="RIBONUCLEASE P PROTEIN SUBUNIT P38"/>
    <property type="match status" value="1"/>
</dbReference>
<dbReference type="EMBL" id="HACM01010518">
    <property type="protein sequence ID" value="CRZ10960.1"/>
    <property type="molecule type" value="Transcribed_RNA"/>
</dbReference>
<reference evidence="2" key="1">
    <citation type="submission" date="2015-04" db="EMBL/GenBank/DDBJ databases">
        <title>The genome sequence of the plant pathogenic Rhizarian Plasmodiophora brassicae reveals insights in its biotrophic life cycle and the origin of chitin synthesis.</title>
        <authorList>
            <person name="Schwelm A."/>
            <person name="Fogelqvist J."/>
            <person name="Knaust A."/>
            <person name="Julke S."/>
            <person name="Lilja T."/>
            <person name="Dhandapani V."/>
            <person name="Bonilla-Rosso G."/>
            <person name="Karlsson M."/>
            <person name="Shevchenko A."/>
            <person name="Choi S.R."/>
            <person name="Kim H.G."/>
            <person name="Park J.Y."/>
            <person name="Lim Y.P."/>
            <person name="Ludwig-Muller J."/>
            <person name="Dixelius C."/>
        </authorList>
    </citation>
    <scope>NUCLEOTIDE SEQUENCE</scope>
    <source>
        <tissue evidence="2">Potato root galls</tissue>
    </source>
</reference>
<feature type="domain" description="Ribosomal protein eL8/eL30/eS12/Gadd45" evidence="1">
    <location>
        <begin position="80"/>
        <end position="163"/>
    </location>
</feature>
<dbReference type="GO" id="GO:0000172">
    <property type="term" value="C:ribonuclease MRP complex"/>
    <property type="evidence" value="ECO:0007669"/>
    <property type="project" value="InterPro"/>
</dbReference>
<sequence length="217" mass="24058">DFFLKRRRKQLLTMKKVAAARSASSSKAAVISSKANTLRKLKNAKATVKLSFKSPLATKTHLKSATADGTKAILNSLIGLRSTACRFVIGINAVTKLLEKDAKSTQFVLICSDVMPHVLVEHLPIMCAVHDIPCLLLSCPSPKLGQSLNILKATTVAIKVPNDEIHSSSYQQYFSILQNEAMIPRLPWLKTREPELQSVELVENWPKRTKEKLDTIL</sequence>
<name>A0A0H5R9Z5_9EUKA</name>
<dbReference type="GO" id="GO:0005655">
    <property type="term" value="C:nucleolar ribonuclease P complex"/>
    <property type="evidence" value="ECO:0007669"/>
    <property type="project" value="InterPro"/>
</dbReference>
<feature type="non-terminal residue" evidence="2">
    <location>
        <position position="1"/>
    </location>
</feature>
<dbReference type="GO" id="GO:0001682">
    <property type="term" value="P:tRNA 5'-leader removal"/>
    <property type="evidence" value="ECO:0007669"/>
    <property type="project" value="InterPro"/>
</dbReference>
<organism evidence="2">
    <name type="scientific">Spongospora subterranea</name>
    <dbReference type="NCBI Taxonomy" id="70186"/>
    <lineage>
        <taxon>Eukaryota</taxon>
        <taxon>Sar</taxon>
        <taxon>Rhizaria</taxon>
        <taxon>Endomyxa</taxon>
        <taxon>Phytomyxea</taxon>
        <taxon>Plasmodiophorida</taxon>
        <taxon>Plasmodiophoridae</taxon>
        <taxon>Spongospora</taxon>
    </lineage>
</organism>
<dbReference type="Pfam" id="PF01248">
    <property type="entry name" value="Ribosomal_L7Ae"/>
    <property type="match status" value="1"/>
</dbReference>
<dbReference type="SUPFAM" id="SSF55315">
    <property type="entry name" value="L30e-like"/>
    <property type="match status" value="1"/>
</dbReference>
<dbReference type="PANTHER" id="PTHR46948">
    <property type="entry name" value="RIBONUCLEASE P PROTEIN SUBUNIT P38"/>
    <property type="match status" value="1"/>
</dbReference>
<protein>
    <recommendedName>
        <fullName evidence="1">Ribosomal protein eL8/eL30/eS12/Gadd45 domain-containing protein</fullName>
    </recommendedName>
</protein>
<dbReference type="InterPro" id="IPR029064">
    <property type="entry name" value="Ribosomal_eL30-like_sf"/>
</dbReference>
<proteinExistence type="predicted"/>
<accession>A0A0H5R9Z5</accession>
<dbReference type="AlphaFoldDB" id="A0A0H5R9Z5"/>
<dbReference type="InterPro" id="IPR042848">
    <property type="entry name" value="Rpp38"/>
</dbReference>